<evidence type="ECO:0000256" key="4">
    <source>
        <dbReference type="ARBA" id="ARBA00022741"/>
    </source>
</evidence>
<sequence length="112" mass="12151">MKLVVAVIRQEKFADVKDALAAFGIQGMTVTNVHGYGRQRGHSEVYRGAEYSVDLIEKTRLELVVTDQQAHEVVDAIAAAATTGRAGDGKVWVTPVEEVVRLRTGERGESAV</sequence>
<dbReference type="GO" id="GO:0005524">
    <property type="term" value="F:ATP binding"/>
    <property type="evidence" value="ECO:0007669"/>
    <property type="project" value="TreeGrafter"/>
</dbReference>
<evidence type="ECO:0000313" key="9">
    <source>
        <dbReference type="EMBL" id="EME36172.1"/>
    </source>
</evidence>
<comment type="similarity">
    <text evidence="8">Belongs to the P(II) protein family.</text>
</comment>
<evidence type="ECO:0000256" key="5">
    <source>
        <dbReference type="ARBA" id="ARBA00023015"/>
    </source>
</evidence>
<reference evidence="9 10" key="1">
    <citation type="journal article" date="2014" name="Genome Announc.">
        <title>Draft Genome Sequence of Kocuria palustris PEL.</title>
        <authorList>
            <person name="Sharma G."/>
            <person name="Khatri I."/>
            <person name="Subramanian S."/>
        </authorList>
    </citation>
    <scope>NUCLEOTIDE SEQUENCE [LARGE SCALE GENOMIC DNA]</scope>
    <source>
        <strain evidence="9 10">PEL</strain>
    </source>
</reference>
<dbReference type="EMBL" id="ANHZ02000017">
    <property type="protein sequence ID" value="EME36172.1"/>
    <property type="molecule type" value="Genomic_DNA"/>
</dbReference>
<evidence type="ECO:0000313" key="10">
    <source>
        <dbReference type="Proteomes" id="UP000009877"/>
    </source>
</evidence>
<keyword evidence="4" id="KW-0547">Nucleotide-binding</keyword>
<accession>M2WCG3</accession>
<keyword evidence="10" id="KW-1185">Reference proteome</keyword>
<keyword evidence="3 7" id="KW-0597">Phosphoprotein</keyword>
<dbReference type="InterPro" id="IPR015867">
    <property type="entry name" value="N-reg_PII/ATP_PRibTrfase_C"/>
</dbReference>
<keyword evidence="5" id="KW-0805">Transcription regulation</keyword>
<dbReference type="GO" id="GO:0006808">
    <property type="term" value="P:regulation of nitrogen utilization"/>
    <property type="evidence" value="ECO:0007669"/>
    <property type="project" value="InterPro"/>
</dbReference>
<dbReference type="PROSITE" id="PS00496">
    <property type="entry name" value="PII_GLNB_UMP"/>
    <property type="match status" value="1"/>
</dbReference>
<dbReference type="InterPro" id="IPR011322">
    <property type="entry name" value="N-reg_PII-like_a/b"/>
</dbReference>
<organism evidence="9 10">
    <name type="scientific">Kocuria palustris PEL</name>
    <dbReference type="NCBI Taxonomy" id="1236550"/>
    <lineage>
        <taxon>Bacteria</taxon>
        <taxon>Bacillati</taxon>
        <taxon>Actinomycetota</taxon>
        <taxon>Actinomycetes</taxon>
        <taxon>Micrococcales</taxon>
        <taxon>Micrococcaceae</taxon>
        <taxon>Kocuria</taxon>
    </lineage>
</organism>
<dbReference type="PROSITE" id="PS00638">
    <property type="entry name" value="PII_GLNB_CTER"/>
    <property type="match status" value="1"/>
</dbReference>
<dbReference type="RefSeq" id="WP_006215074.1">
    <property type="nucleotide sequence ID" value="NZ_ANHZ02000017.1"/>
</dbReference>
<evidence type="ECO:0000256" key="6">
    <source>
        <dbReference type="ARBA" id="ARBA00023163"/>
    </source>
</evidence>
<evidence type="ECO:0000256" key="7">
    <source>
        <dbReference type="PIRSR" id="PIRSR602187-50"/>
    </source>
</evidence>
<evidence type="ECO:0000256" key="3">
    <source>
        <dbReference type="ARBA" id="ARBA00022553"/>
    </source>
</evidence>
<dbReference type="Proteomes" id="UP000009877">
    <property type="component" value="Unassembled WGS sequence"/>
</dbReference>
<dbReference type="Pfam" id="PF00543">
    <property type="entry name" value="P-II"/>
    <property type="match status" value="1"/>
</dbReference>
<dbReference type="InterPro" id="IPR002187">
    <property type="entry name" value="N-reg_PII"/>
</dbReference>
<dbReference type="Gene3D" id="3.30.70.120">
    <property type="match status" value="1"/>
</dbReference>
<dbReference type="SUPFAM" id="SSF54913">
    <property type="entry name" value="GlnB-like"/>
    <property type="match status" value="1"/>
</dbReference>
<dbReference type="InterPro" id="IPR017918">
    <property type="entry name" value="N-reg_PII_CS"/>
</dbReference>
<comment type="caution">
    <text evidence="9">The sequence shown here is derived from an EMBL/GenBank/DDBJ whole genome shotgun (WGS) entry which is preliminary data.</text>
</comment>
<dbReference type="PROSITE" id="PS51343">
    <property type="entry name" value="PII_GLNB_DOM"/>
    <property type="match status" value="1"/>
</dbReference>
<keyword evidence="6" id="KW-0804">Transcription</keyword>
<proteinExistence type="inferred from homology"/>
<name>M2WCG3_9MICC</name>
<evidence type="ECO:0000256" key="1">
    <source>
        <dbReference type="ARBA" id="ARBA00011233"/>
    </source>
</evidence>
<evidence type="ECO:0000256" key="8">
    <source>
        <dbReference type="RuleBase" id="RU003936"/>
    </source>
</evidence>
<dbReference type="PRINTS" id="PR00340">
    <property type="entry name" value="PIIGLNB"/>
</dbReference>
<dbReference type="GO" id="GO:0005829">
    <property type="term" value="C:cytosol"/>
    <property type="evidence" value="ECO:0007669"/>
    <property type="project" value="TreeGrafter"/>
</dbReference>
<dbReference type="SMART" id="SM00938">
    <property type="entry name" value="P-II"/>
    <property type="match status" value="1"/>
</dbReference>
<feature type="modified residue" description="O-UMP-tyrosine" evidence="7">
    <location>
        <position position="51"/>
    </location>
</feature>
<dbReference type="PANTHER" id="PTHR30115:SF11">
    <property type="entry name" value="NITROGEN REGULATORY PROTEIN P-II HOMOLOG"/>
    <property type="match status" value="1"/>
</dbReference>
<evidence type="ECO:0000256" key="2">
    <source>
        <dbReference type="ARBA" id="ARBA00015681"/>
    </source>
</evidence>
<dbReference type="PANTHER" id="PTHR30115">
    <property type="entry name" value="NITROGEN REGULATORY PROTEIN P-II"/>
    <property type="match status" value="1"/>
</dbReference>
<comment type="subunit">
    <text evidence="1">Homotrimer.</text>
</comment>
<protein>
    <recommendedName>
        <fullName evidence="2">Nitrogen regulatory protein P-II</fullName>
    </recommendedName>
</protein>
<dbReference type="InterPro" id="IPR002332">
    <property type="entry name" value="N-reg_PII_urydylation_site"/>
</dbReference>
<dbReference type="GO" id="GO:0030234">
    <property type="term" value="F:enzyme regulator activity"/>
    <property type="evidence" value="ECO:0007669"/>
    <property type="project" value="InterPro"/>
</dbReference>
<dbReference type="AlphaFoldDB" id="M2WCG3"/>
<dbReference type="STRING" id="71999.KPaMU14_04585"/>
<gene>
    <name evidence="9" type="ORF">C884_00651</name>
</gene>